<dbReference type="PROSITE" id="PS51194">
    <property type="entry name" value="HELICASE_CTER"/>
    <property type="match status" value="1"/>
</dbReference>
<evidence type="ECO:0000256" key="7">
    <source>
        <dbReference type="SAM" id="MobiDB-lite"/>
    </source>
</evidence>
<dbReference type="SMART" id="SM00490">
    <property type="entry name" value="HELICc"/>
    <property type="match status" value="1"/>
</dbReference>
<dbReference type="GO" id="GO:0097550">
    <property type="term" value="C:transcription preinitiation complex"/>
    <property type="evidence" value="ECO:0007669"/>
    <property type="project" value="TreeGrafter"/>
</dbReference>
<dbReference type="Pfam" id="PF16203">
    <property type="entry name" value="ERCC3_RAD25_C"/>
    <property type="match status" value="1"/>
</dbReference>
<organism evidence="9 10">
    <name type="scientific">Adineta steineri</name>
    <dbReference type="NCBI Taxonomy" id="433720"/>
    <lineage>
        <taxon>Eukaryota</taxon>
        <taxon>Metazoa</taxon>
        <taxon>Spiralia</taxon>
        <taxon>Gnathifera</taxon>
        <taxon>Rotifera</taxon>
        <taxon>Eurotatoria</taxon>
        <taxon>Bdelloidea</taxon>
        <taxon>Adinetida</taxon>
        <taxon>Adinetidae</taxon>
        <taxon>Adineta</taxon>
    </lineage>
</organism>
<feature type="non-terminal residue" evidence="9">
    <location>
        <position position="1"/>
    </location>
</feature>
<dbReference type="GO" id="GO:0005675">
    <property type="term" value="C:transcription factor TFIIH holo complex"/>
    <property type="evidence" value="ECO:0007669"/>
    <property type="project" value="TreeGrafter"/>
</dbReference>
<comment type="caution">
    <text evidence="9">The sequence shown here is derived from an EMBL/GenBank/DDBJ whole genome shotgun (WGS) entry which is preliminary data.</text>
</comment>
<evidence type="ECO:0000256" key="2">
    <source>
        <dbReference type="ARBA" id="ARBA00022801"/>
    </source>
</evidence>
<reference evidence="9" key="1">
    <citation type="submission" date="2021-02" db="EMBL/GenBank/DDBJ databases">
        <authorList>
            <person name="Nowell W R."/>
        </authorList>
    </citation>
    <scope>NUCLEOTIDE SEQUENCE</scope>
</reference>
<feature type="domain" description="Helicase C-terminal" evidence="8">
    <location>
        <begin position="95"/>
        <end position="240"/>
    </location>
</feature>
<proteinExistence type="predicted"/>
<evidence type="ECO:0000256" key="5">
    <source>
        <dbReference type="ARBA" id="ARBA00044799"/>
    </source>
</evidence>
<feature type="region of interest" description="Disordered" evidence="7">
    <location>
        <begin position="273"/>
        <end position="338"/>
    </location>
</feature>
<feature type="compositionally biased region" description="Basic and acidic residues" evidence="7">
    <location>
        <begin position="329"/>
        <end position="338"/>
    </location>
</feature>
<evidence type="ECO:0000256" key="3">
    <source>
        <dbReference type="ARBA" id="ARBA00022806"/>
    </source>
</evidence>
<evidence type="ECO:0000259" key="8">
    <source>
        <dbReference type="PROSITE" id="PS51194"/>
    </source>
</evidence>
<keyword evidence="4" id="KW-0067">ATP-binding</keyword>
<sequence length="338" mass="39227">RFRKVLTIVRAHTKLGLTATLVREDDKITDLNFLIGPKLYEANWMELQSLGHIAKVQCAEVWCQMTPDFFQEYVSVKNDKNRRLLLCVMNPNKFRACQFLIRYHERRNDKVIVFSDSMFALETYAKKLDKPYICGKTSQSERIQILQNFQHNPRINTIFVSKVADTSFDLPDANVLVQISSHGGSRRQEAQRLGRILRAKKGTIVEEYNAFFYSLVSQDTVEMYYSAKRQSFLINQGYSYKVITRLASEEDNLFFSTKDEQRQLLERVLLSTDRGEEKDEEPAGQLVQSTSSVNRRAGTMNSLSGADETTYMEVQRRPTASAVNRSKQPKHELFRKYR</sequence>
<dbReference type="GO" id="GO:0016787">
    <property type="term" value="F:hydrolase activity"/>
    <property type="evidence" value="ECO:0007669"/>
    <property type="project" value="UniProtKB-KW"/>
</dbReference>
<accession>A0A815V4B3</accession>
<name>A0A815V4B3_9BILA</name>
<gene>
    <name evidence="9" type="ORF">JYZ213_LOCUS45145</name>
</gene>
<keyword evidence="2" id="KW-0378">Hydrolase</keyword>
<dbReference type="EMBL" id="CAJNOG010003429">
    <property type="protein sequence ID" value="CAF1531119.1"/>
    <property type="molecule type" value="Genomic_DNA"/>
</dbReference>
<dbReference type="GO" id="GO:0006289">
    <property type="term" value="P:nucleotide-excision repair"/>
    <property type="evidence" value="ECO:0007669"/>
    <property type="project" value="InterPro"/>
</dbReference>
<dbReference type="InterPro" id="IPR032438">
    <property type="entry name" value="ERCC3_RAD25_C"/>
</dbReference>
<feature type="compositionally biased region" description="Polar residues" evidence="7">
    <location>
        <begin position="286"/>
        <end position="304"/>
    </location>
</feature>
<protein>
    <recommendedName>
        <fullName evidence="5">General transcription and DNA repair factor IIH helicase/translocase subunit XPB</fullName>
    </recommendedName>
    <alternativeName>
        <fullName evidence="6">DNA 3'-5' helicase/translocase XPB</fullName>
    </alternativeName>
</protein>
<keyword evidence="1" id="KW-0547">Nucleotide-binding</keyword>
<evidence type="ECO:0000256" key="6">
    <source>
        <dbReference type="ARBA" id="ARBA00044810"/>
    </source>
</evidence>
<evidence type="ECO:0000256" key="1">
    <source>
        <dbReference type="ARBA" id="ARBA00022741"/>
    </source>
</evidence>
<dbReference type="CDD" id="cd18789">
    <property type="entry name" value="SF2_C_XPB"/>
    <property type="match status" value="1"/>
</dbReference>
<dbReference type="GO" id="GO:0005524">
    <property type="term" value="F:ATP binding"/>
    <property type="evidence" value="ECO:0007669"/>
    <property type="project" value="UniProtKB-KW"/>
</dbReference>
<dbReference type="PRINTS" id="PR00851">
    <property type="entry name" value="XRODRMPGMNTB"/>
</dbReference>
<dbReference type="NCBIfam" id="TIGR00603">
    <property type="entry name" value="rad25"/>
    <property type="match status" value="1"/>
</dbReference>
<dbReference type="Gene3D" id="3.40.50.300">
    <property type="entry name" value="P-loop containing nucleotide triphosphate hydrolases"/>
    <property type="match status" value="1"/>
</dbReference>
<dbReference type="PANTHER" id="PTHR11274">
    <property type="entry name" value="RAD25/XP-B DNA REPAIR HELICASE"/>
    <property type="match status" value="1"/>
</dbReference>
<dbReference type="InterPro" id="IPR050615">
    <property type="entry name" value="ATP-dep_DNA_Helicase"/>
</dbReference>
<dbReference type="InterPro" id="IPR027417">
    <property type="entry name" value="P-loop_NTPase"/>
</dbReference>
<evidence type="ECO:0000313" key="10">
    <source>
        <dbReference type="Proteomes" id="UP000663845"/>
    </source>
</evidence>
<keyword evidence="3" id="KW-0347">Helicase</keyword>
<dbReference type="GO" id="GO:0000112">
    <property type="term" value="C:nucleotide-excision repair factor 3 complex"/>
    <property type="evidence" value="ECO:0007669"/>
    <property type="project" value="TreeGrafter"/>
</dbReference>
<dbReference type="SUPFAM" id="SSF52540">
    <property type="entry name" value="P-loop containing nucleoside triphosphate hydrolases"/>
    <property type="match status" value="1"/>
</dbReference>
<dbReference type="GO" id="GO:0006367">
    <property type="term" value="P:transcription initiation at RNA polymerase II promoter"/>
    <property type="evidence" value="ECO:0007669"/>
    <property type="project" value="InterPro"/>
</dbReference>
<dbReference type="Proteomes" id="UP000663845">
    <property type="component" value="Unassembled WGS sequence"/>
</dbReference>
<dbReference type="InterPro" id="IPR001650">
    <property type="entry name" value="Helicase_C-like"/>
</dbReference>
<dbReference type="AlphaFoldDB" id="A0A815V4B3"/>
<evidence type="ECO:0000256" key="4">
    <source>
        <dbReference type="ARBA" id="ARBA00022840"/>
    </source>
</evidence>
<dbReference type="GO" id="GO:0043138">
    <property type="term" value="F:3'-5' DNA helicase activity"/>
    <property type="evidence" value="ECO:0007669"/>
    <property type="project" value="TreeGrafter"/>
</dbReference>
<dbReference type="PANTHER" id="PTHR11274:SF0">
    <property type="entry name" value="GENERAL TRANSCRIPTION AND DNA REPAIR FACTOR IIH HELICASE SUBUNIT XPB"/>
    <property type="match status" value="1"/>
</dbReference>
<dbReference type="FunFam" id="3.40.50.300:FF:000117">
    <property type="entry name" value="Putative DNA repair helicase rad25"/>
    <property type="match status" value="1"/>
</dbReference>
<evidence type="ECO:0000313" key="9">
    <source>
        <dbReference type="EMBL" id="CAF1531119.1"/>
    </source>
</evidence>
<dbReference type="InterPro" id="IPR001161">
    <property type="entry name" value="XPB/Ssl2"/>
</dbReference>